<keyword evidence="1" id="KW-0812">Transmembrane</keyword>
<sequence>MNNYTIRRSISQFKIPLWIYMTISTLSGIFVISVFQCFWAKASDISERCASMNSTDNFNLNFLVNSKNGYEKCRWYFLKYKQSEWENWWFSNIEQLQNNVCELLGDAGNVKKAVLTLERLKELQTFGRNRTRSDKQGADKLLSRMFYRLECINPLTKVVVQVAEVSQVIEPLVGLLRDPFTICRRNNSLSTFLYEGAELQSKRFLLLSIAAPFYIHWLLQNEENTLKNSIQSSRLYKNLLPWMYEREKINFSDAKSPLDRPNKLNILIDLGSSYFRHWDADNNSAAGLWFYEQYKRFGIQFNRIIAFEKAPLDPRTAWDQLPEDVFPYYTLINVGCETSGKFSHDDSTYKCVEITAKRWIMPDYAPFYNKGRGRSIMCSDLLVMRPSGPFFSLTEKEYSEALKRYPNLNDDCDINYEKTSASAAITLSDDHYFNNQSNLNQFKRLFQFLPFKKEYKSLLPQPRWG</sequence>
<keyword evidence="1" id="KW-0472">Membrane</keyword>
<protein>
    <submittedName>
        <fullName evidence="2">Uncharacterized protein</fullName>
    </submittedName>
</protein>
<evidence type="ECO:0000313" key="3">
    <source>
        <dbReference type="Proteomes" id="UP000663834"/>
    </source>
</evidence>
<gene>
    <name evidence="2" type="ORF">KQP761_LOCUS1643</name>
</gene>
<accession>A0A814YZK8</accession>
<proteinExistence type="predicted"/>
<organism evidence="2 3">
    <name type="scientific">Rotaria magnacalcarata</name>
    <dbReference type="NCBI Taxonomy" id="392030"/>
    <lineage>
        <taxon>Eukaryota</taxon>
        <taxon>Metazoa</taxon>
        <taxon>Spiralia</taxon>
        <taxon>Gnathifera</taxon>
        <taxon>Rotifera</taxon>
        <taxon>Eurotatoria</taxon>
        <taxon>Bdelloidea</taxon>
        <taxon>Philodinida</taxon>
        <taxon>Philodinidae</taxon>
        <taxon>Rotaria</taxon>
    </lineage>
</organism>
<reference evidence="2" key="1">
    <citation type="submission" date="2021-02" db="EMBL/GenBank/DDBJ databases">
        <authorList>
            <person name="Nowell W R."/>
        </authorList>
    </citation>
    <scope>NUCLEOTIDE SEQUENCE</scope>
</reference>
<evidence type="ECO:0000256" key="1">
    <source>
        <dbReference type="SAM" id="Phobius"/>
    </source>
</evidence>
<evidence type="ECO:0000313" key="2">
    <source>
        <dbReference type="EMBL" id="CAF1237992.1"/>
    </source>
</evidence>
<dbReference type="EMBL" id="CAJNOW010000109">
    <property type="protein sequence ID" value="CAF1237992.1"/>
    <property type="molecule type" value="Genomic_DNA"/>
</dbReference>
<comment type="caution">
    <text evidence="2">The sequence shown here is derived from an EMBL/GenBank/DDBJ whole genome shotgun (WGS) entry which is preliminary data.</text>
</comment>
<keyword evidence="1" id="KW-1133">Transmembrane helix</keyword>
<feature type="transmembrane region" description="Helical" evidence="1">
    <location>
        <begin position="17"/>
        <end position="42"/>
    </location>
</feature>
<dbReference type="AlphaFoldDB" id="A0A814YZK8"/>
<dbReference type="OrthoDB" id="9981477at2759"/>
<name>A0A814YZK8_9BILA</name>
<dbReference type="Proteomes" id="UP000663834">
    <property type="component" value="Unassembled WGS sequence"/>
</dbReference>